<dbReference type="HOGENOM" id="CLU_2208867_0_0_5"/>
<keyword evidence="3" id="KW-1185">Reference proteome</keyword>
<gene>
    <name evidence="2" type="ordered locus">TMO_a0177</name>
</gene>
<dbReference type="AlphaFoldDB" id="I3TS42"/>
<reference evidence="2 3" key="1">
    <citation type="journal article" date="2012" name="J. Am. Chem. Soc.">
        <title>Bacterial biosynthesis and maturation of the didemnin anti-cancer agents.</title>
        <authorList>
            <person name="Xu Y."/>
            <person name="Kersten R.D."/>
            <person name="Nam S.J."/>
            <person name="Lu L."/>
            <person name="Al-Suwailem A.M."/>
            <person name="Zheng H."/>
            <person name="Fenical W."/>
            <person name="Dorrestein P.C."/>
            <person name="Moore B.S."/>
            <person name="Qian P.Y."/>
        </authorList>
    </citation>
    <scope>NUCLEOTIDE SEQUENCE [LARGE SCALE GENOMIC DNA]</scope>
    <source>
        <strain evidence="2 3">KA081020-065</strain>
    </source>
</reference>
<accession>I3TS42</accession>
<proteinExistence type="predicted"/>
<sequence>MGVGREGDDALFRQIIDDPLHVLAIGAQIAGQPGHRLRPVGIDDRAQNLPARAGQPQRRHQPVAPGERQIVHPEQTQDQIGQGRGPGGMLVIGHASSCEFIDTLRIN</sequence>
<dbReference type="KEGG" id="tmo:TMO_a0177"/>
<evidence type="ECO:0000313" key="3">
    <source>
        <dbReference type="Proteomes" id="UP000005258"/>
    </source>
</evidence>
<geneLocation type="plasmid" evidence="2 3">
    <name>pTM1</name>
</geneLocation>
<protein>
    <submittedName>
        <fullName evidence="2">Uncharacterized protein</fullName>
    </submittedName>
</protein>
<dbReference type="EMBL" id="CP003237">
    <property type="protein sequence ID" value="AFK55580.1"/>
    <property type="molecule type" value="Genomic_DNA"/>
</dbReference>
<dbReference type="Proteomes" id="UP000005258">
    <property type="component" value="Plasmid pTM1"/>
</dbReference>
<evidence type="ECO:0000256" key="1">
    <source>
        <dbReference type="SAM" id="MobiDB-lite"/>
    </source>
</evidence>
<keyword evidence="2" id="KW-0614">Plasmid</keyword>
<name>I3TS42_TISMK</name>
<feature type="region of interest" description="Disordered" evidence="1">
    <location>
        <begin position="46"/>
        <end position="87"/>
    </location>
</feature>
<organism evidence="2 3">
    <name type="scientific">Tistrella mobilis (strain KA081020-065)</name>
    <dbReference type="NCBI Taxonomy" id="1110502"/>
    <lineage>
        <taxon>Bacteria</taxon>
        <taxon>Pseudomonadati</taxon>
        <taxon>Pseudomonadota</taxon>
        <taxon>Alphaproteobacteria</taxon>
        <taxon>Geminicoccales</taxon>
        <taxon>Geminicoccaceae</taxon>
        <taxon>Tistrella</taxon>
    </lineage>
</organism>
<evidence type="ECO:0000313" key="2">
    <source>
        <dbReference type="EMBL" id="AFK55580.1"/>
    </source>
</evidence>